<dbReference type="EMBL" id="FOAD01000006">
    <property type="protein sequence ID" value="SEL59525.1"/>
    <property type="molecule type" value="Genomic_DNA"/>
</dbReference>
<reference evidence="2 3" key="1">
    <citation type="submission" date="2016-10" db="EMBL/GenBank/DDBJ databases">
        <authorList>
            <person name="de Groot N.N."/>
        </authorList>
    </citation>
    <scope>NUCLEOTIDE SEQUENCE [LARGE SCALE GENOMIC DNA]</scope>
    <source>
        <strain evidence="2 3">CDM_5</strain>
    </source>
</reference>
<dbReference type="Gene3D" id="2.160.20.10">
    <property type="entry name" value="Single-stranded right-handed beta-helix, Pectin lyase-like"/>
    <property type="match status" value="1"/>
</dbReference>
<dbReference type="SUPFAM" id="SSF51126">
    <property type="entry name" value="Pectin lyase-like"/>
    <property type="match status" value="1"/>
</dbReference>
<evidence type="ECO:0000313" key="2">
    <source>
        <dbReference type="EMBL" id="SEL59525.1"/>
    </source>
</evidence>
<evidence type="ECO:0000256" key="1">
    <source>
        <dbReference type="SAM" id="Phobius"/>
    </source>
</evidence>
<accession>A0A1H7RHE0</accession>
<keyword evidence="1" id="KW-0472">Membrane</keyword>
<evidence type="ECO:0000313" key="3">
    <source>
        <dbReference type="Proteomes" id="UP000183894"/>
    </source>
</evidence>
<organism evidence="2 3">
    <name type="scientific">Haloferax larsenii</name>
    <dbReference type="NCBI Taxonomy" id="302484"/>
    <lineage>
        <taxon>Archaea</taxon>
        <taxon>Methanobacteriati</taxon>
        <taxon>Methanobacteriota</taxon>
        <taxon>Stenosarchaea group</taxon>
        <taxon>Halobacteria</taxon>
        <taxon>Halobacteriales</taxon>
        <taxon>Haloferacaceae</taxon>
        <taxon>Haloferax</taxon>
    </lineage>
</organism>
<protein>
    <submittedName>
        <fullName evidence="2">SipW-cognate class signal peptide</fullName>
    </submittedName>
</protein>
<dbReference type="Proteomes" id="UP000183894">
    <property type="component" value="Unassembled WGS sequence"/>
</dbReference>
<dbReference type="RefSeq" id="WP_074794802.1">
    <property type="nucleotide sequence ID" value="NZ_FOAD01000006.1"/>
</dbReference>
<keyword evidence="1" id="KW-1133">Transmembrane helix</keyword>
<dbReference type="InterPro" id="IPR023833">
    <property type="entry name" value="Signal_pept_SipW-depend-type"/>
</dbReference>
<feature type="transmembrane region" description="Helical" evidence="1">
    <location>
        <begin position="12"/>
        <end position="35"/>
    </location>
</feature>
<dbReference type="InterPro" id="IPR006311">
    <property type="entry name" value="TAT_signal"/>
</dbReference>
<dbReference type="AlphaFoldDB" id="A0A1H7RHE0"/>
<keyword evidence="1" id="KW-0812">Transmembrane</keyword>
<dbReference type="OrthoDB" id="292244at2157"/>
<dbReference type="NCBIfam" id="TIGR04088">
    <property type="entry name" value="cognate_SipW"/>
    <property type="match status" value="1"/>
</dbReference>
<dbReference type="InterPro" id="IPR012334">
    <property type="entry name" value="Pectin_lyas_fold"/>
</dbReference>
<name>A0A1H7RHE0_HALLR</name>
<dbReference type="InterPro" id="IPR011050">
    <property type="entry name" value="Pectin_lyase_fold/virulence"/>
</dbReference>
<dbReference type="PROSITE" id="PS51318">
    <property type="entry name" value="TAT"/>
    <property type="match status" value="1"/>
</dbReference>
<proteinExistence type="predicted"/>
<sequence length="454" mass="46470">MTDDNITLSRRTLLGGMAGIGLAAGALGTGTYALLSDTESSADNTITAGTLNLKVDGQNSVSETINISSAGSGSSGSGTATLSNTGSTHGKLGFGIENVENFEGANPESESGDTSNPGELDQYVWVEVGVIQNGVKVPGVGPAPLSVLDDLSRMTGSILRASSTATMYIDWMVPDLGNDAQGDRAEFDVVIDIEERPVWSADTVVTSGDSIQAAIDAASSGDVIEVRNGTYTGDLVIDKPLTLLSKNGAEYTKIVGDGSTEPGGAPNVVVNVTSSDVTVEGFTIDGLASTQGALDIAATLSNVSVICNRLIGNGGNNLGTLQPGDYSDIEVARNVFDGAPSLMAYINGAASGGTQSQNITVVDNYFGGEIDSGSKLTMGFEADGGEIARNMFLTDISGAPYAQLELFGSSTTIEDNLFEVPAGGVGIRDGNSTYNNTTLRNDNAFFGDGTDVQG</sequence>
<gene>
    <name evidence="2" type="ORF">SAMN04488691_10632</name>
</gene>